<dbReference type="Proteomes" id="UP001175353">
    <property type="component" value="Unassembled WGS sequence"/>
</dbReference>
<protein>
    <submittedName>
        <fullName evidence="2">Uncharacterized protein</fullName>
    </submittedName>
</protein>
<feature type="region of interest" description="Disordered" evidence="1">
    <location>
        <begin position="20"/>
        <end position="42"/>
    </location>
</feature>
<dbReference type="AlphaFoldDB" id="A0AAN6QLC2"/>
<accession>A0AAN6QLC2</accession>
<feature type="region of interest" description="Disordered" evidence="1">
    <location>
        <begin position="54"/>
        <end position="91"/>
    </location>
</feature>
<sequence>MPTLWSLLSPETQEIVLAATSESTESHPLEVQTLDGSGGKPTNTCVVRSDNCIVETGTSGTDSTTTPGGECHSSDDDDDATLRQAPAPTPP</sequence>
<dbReference type="EMBL" id="JAUJLE010000188">
    <property type="protein sequence ID" value="KAK0970285.1"/>
    <property type="molecule type" value="Genomic_DNA"/>
</dbReference>
<feature type="compositionally biased region" description="Low complexity" evidence="1">
    <location>
        <begin position="56"/>
        <end position="69"/>
    </location>
</feature>
<comment type="caution">
    <text evidence="2">The sequence shown here is derived from an EMBL/GenBank/DDBJ whole genome shotgun (WGS) entry which is preliminary data.</text>
</comment>
<name>A0AAN6QLC2_9PEZI</name>
<evidence type="ECO:0000256" key="1">
    <source>
        <dbReference type="SAM" id="MobiDB-lite"/>
    </source>
</evidence>
<reference evidence="2" key="1">
    <citation type="submission" date="2023-06" db="EMBL/GenBank/DDBJ databases">
        <title>Black Yeasts Isolated from many extreme environments.</title>
        <authorList>
            <person name="Coleine C."/>
            <person name="Stajich J.E."/>
            <person name="Selbmann L."/>
        </authorList>
    </citation>
    <scope>NUCLEOTIDE SEQUENCE</scope>
    <source>
        <strain evidence="2">CCFEE 5200</strain>
    </source>
</reference>
<keyword evidence="3" id="KW-1185">Reference proteome</keyword>
<evidence type="ECO:0000313" key="2">
    <source>
        <dbReference type="EMBL" id="KAK0970285.1"/>
    </source>
</evidence>
<organism evidence="2 3">
    <name type="scientific">Friedmanniomyces endolithicus</name>
    <dbReference type="NCBI Taxonomy" id="329885"/>
    <lineage>
        <taxon>Eukaryota</taxon>
        <taxon>Fungi</taxon>
        <taxon>Dikarya</taxon>
        <taxon>Ascomycota</taxon>
        <taxon>Pezizomycotina</taxon>
        <taxon>Dothideomycetes</taxon>
        <taxon>Dothideomycetidae</taxon>
        <taxon>Mycosphaerellales</taxon>
        <taxon>Teratosphaeriaceae</taxon>
        <taxon>Friedmanniomyces</taxon>
    </lineage>
</organism>
<proteinExistence type="predicted"/>
<evidence type="ECO:0000313" key="3">
    <source>
        <dbReference type="Proteomes" id="UP001175353"/>
    </source>
</evidence>
<gene>
    <name evidence="2" type="ORF">LTR91_015982</name>
</gene>